<dbReference type="Proteomes" id="UP001629113">
    <property type="component" value="Unassembled WGS sequence"/>
</dbReference>
<dbReference type="InterPro" id="IPR050173">
    <property type="entry name" value="ABC_transporter_C-like"/>
</dbReference>
<keyword evidence="4" id="KW-1133">Transmembrane helix</keyword>
<keyword evidence="1" id="KW-0812">Transmembrane</keyword>
<evidence type="ECO:0000256" key="6">
    <source>
        <dbReference type="SAM" id="MobiDB-lite"/>
    </source>
</evidence>
<evidence type="ECO:0000313" key="9">
    <source>
        <dbReference type="Proteomes" id="UP001629113"/>
    </source>
</evidence>
<accession>A0ABR4PAS2</accession>
<feature type="domain" description="ABC transporter" evidence="7">
    <location>
        <begin position="111"/>
        <end position="367"/>
    </location>
</feature>
<proteinExistence type="predicted"/>
<evidence type="ECO:0000256" key="1">
    <source>
        <dbReference type="ARBA" id="ARBA00022692"/>
    </source>
</evidence>
<dbReference type="Pfam" id="PF00005">
    <property type="entry name" value="ABC_tran"/>
    <property type="match status" value="1"/>
</dbReference>
<dbReference type="InterPro" id="IPR003593">
    <property type="entry name" value="AAA+_ATPase"/>
</dbReference>
<evidence type="ECO:0000259" key="7">
    <source>
        <dbReference type="PROSITE" id="PS50893"/>
    </source>
</evidence>
<dbReference type="PROSITE" id="PS00211">
    <property type="entry name" value="ABC_TRANSPORTER_1"/>
    <property type="match status" value="1"/>
</dbReference>
<comment type="caution">
    <text evidence="8">The sequence shown here is derived from an EMBL/GenBank/DDBJ whole genome shotgun (WGS) entry which is preliminary data.</text>
</comment>
<dbReference type="EMBL" id="JBFCZG010000007">
    <property type="protein sequence ID" value="KAL3420415.1"/>
    <property type="molecule type" value="Genomic_DNA"/>
</dbReference>
<protein>
    <submittedName>
        <fullName evidence="8">ABC transporter</fullName>
    </submittedName>
</protein>
<keyword evidence="9" id="KW-1185">Reference proteome</keyword>
<dbReference type="InterPro" id="IPR003439">
    <property type="entry name" value="ABC_transporter-like_ATP-bd"/>
</dbReference>
<name>A0ABR4PAS2_9HELO</name>
<organism evidence="8 9">
    <name type="scientific">Phlyctema vagabunda</name>
    <dbReference type="NCBI Taxonomy" id="108571"/>
    <lineage>
        <taxon>Eukaryota</taxon>
        <taxon>Fungi</taxon>
        <taxon>Dikarya</taxon>
        <taxon>Ascomycota</taxon>
        <taxon>Pezizomycotina</taxon>
        <taxon>Leotiomycetes</taxon>
        <taxon>Helotiales</taxon>
        <taxon>Dermateaceae</taxon>
        <taxon>Phlyctema</taxon>
    </lineage>
</organism>
<reference evidence="8 9" key="1">
    <citation type="submission" date="2024-06" db="EMBL/GenBank/DDBJ databases">
        <title>Complete genome of Phlyctema vagabunda strain 19-DSS-EL-015.</title>
        <authorList>
            <person name="Fiorenzani C."/>
        </authorList>
    </citation>
    <scope>NUCLEOTIDE SEQUENCE [LARGE SCALE GENOMIC DNA]</scope>
    <source>
        <strain evidence="8 9">19-DSS-EL-015</strain>
    </source>
</reference>
<keyword evidence="5" id="KW-0472">Membrane</keyword>
<dbReference type="PROSITE" id="PS50893">
    <property type="entry name" value="ABC_TRANSPORTER_2"/>
    <property type="match status" value="1"/>
</dbReference>
<dbReference type="SUPFAM" id="SSF90123">
    <property type="entry name" value="ABC transporter transmembrane region"/>
    <property type="match status" value="1"/>
</dbReference>
<evidence type="ECO:0000256" key="5">
    <source>
        <dbReference type="ARBA" id="ARBA00023136"/>
    </source>
</evidence>
<evidence type="ECO:0000256" key="3">
    <source>
        <dbReference type="ARBA" id="ARBA00022840"/>
    </source>
</evidence>
<feature type="region of interest" description="Disordered" evidence="6">
    <location>
        <begin position="228"/>
        <end position="254"/>
    </location>
</feature>
<dbReference type="PANTHER" id="PTHR24223:SF464">
    <property type="entry name" value="ABC-TYPE TRANSPORTER CICA"/>
    <property type="match status" value="1"/>
</dbReference>
<dbReference type="InterPro" id="IPR017871">
    <property type="entry name" value="ABC_transporter-like_CS"/>
</dbReference>
<dbReference type="SUPFAM" id="SSF52540">
    <property type="entry name" value="P-loop containing nucleoside triphosphate hydrolases"/>
    <property type="match status" value="1"/>
</dbReference>
<evidence type="ECO:0000313" key="8">
    <source>
        <dbReference type="EMBL" id="KAL3420415.1"/>
    </source>
</evidence>
<sequence length="378" mass="41844">MNTCYFITFANQCWLSIRLNLIGNVLMLITTLLVTTNNANLNPSLSAVILNYVLQVVYQMQFLVKQLAQVENSMNSAERIIYYGNQLPSEIEPAANVLLKPAPSWPEKGEIRFENVQMRYRDGLPLVLKGLNLDVRGGERIGIVGRTGAGKSSIISSLFRMVELSSGKIEIDGNDISKIGLHGLRSSLSIIPQDPTLFRGTVRSNLDPFNEHSDLELWAALKSAHLIGESSTEPEAPQEAHDATGSGSEQNQTPSKLTLETPIVSEGLNFSLGQRQLMALARALIRKSRIIVCDEATSSIDEEMDRKIQTTILEGFKGSTVLCIAHRLRTILNYDKVVVMDAGIVVEFDEPLKLWNTQGGVFRAICDKSKIRRGDFDP</sequence>
<dbReference type="InterPro" id="IPR036640">
    <property type="entry name" value="ABC1_TM_sf"/>
</dbReference>
<keyword evidence="2" id="KW-0547">Nucleotide-binding</keyword>
<dbReference type="InterPro" id="IPR027417">
    <property type="entry name" value="P-loop_NTPase"/>
</dbReference>
<dbReference type="Gene3D" id="3.40.50.300">
    <property type="entry name" value="P-loop containing nucleotide triphosphate hydrolases"/>
    <property type="match status" value="1"/>
</dbReference>
<dbReference type="SMART" id="SM00382">
    <property type="entry name" value="AAA"/>
    <property type="match status" value="1"/>
</dbReference>
<evidence type="ECO:0000256" key="4">
    <source>
        <dbReference type="ARBA" id="ARBA00022989"/>
    </source>
</evidence>
<dbReference type="PANTHER" id="PTHR24223">
    <property type="entry name" value="ATP-BINDING CASSETTE SUB-FAMILY C"/>
    <property type="match status" value="1"/>
</dbReference>
<keyword evidence="3" id="KW-0067">ATP-binding</keyword>
<dbReference type="CDD" id="cd03244">
    <property type="entry name" value="ABCC_MRP_domain2"/>
    <property type="match status" value="1"/>
</dbReference>
<dbReference type="Gene3D" id="1.20.1560.10">
    <property type="entry name" value="ABC transporter type 1, transmembrane domain"/>
    <property type="match status" value="1"/>
</dbReference>
<gene>
    <name evidence="8" type="ORF">PVAG01_08914</name>
</gene>
<feature type="compositionally biased region" description="Polar residues" evidence="6">
    <location>
        <begin position="245"/>
        <end position="254"/>
    </location>
</feature>
<evidence type="ECO:0000256" key="2">
    <source>
        <dbReference type="ARBA" id="ARBA00022741"/>
    </source>
</evidence>